<dbReference type="GO" id="GO:0006508">
    <property type="term" value="P:proteolysis"/>
    <property type="evidence" value="ECO:0007669"/>
    <property type="project" value="UniProtKB-KW"/>
</dbReference>
<evidence type="ECO:0000256" key="7">
    <source>
        <dbReference type="ARBA" id="ARBA00023239"/>
    </source>
</evidence>
<dbReference type="InterPro" id="IPR036590">
    <property type="entry name" value="SRAP-like"/>
</dbReference>
<reference evidence="9" key="1">
    <citation type="journal article" date="2011" name="Environ. Microbiol.">
        <title>Time-series analyses of Monterey Bay coastal microbial picoplankton using a 'genome proxy' microarray.</title>
        <authorList>
            <person name="Rich V.I."/>
            <person name="Pham V.D."/>
            <person name="Eppley J."/>
            <person name="Shi Y."/>
            <person name="DeLong E.F."/>
        </authorList>
    </citation>
    <scope>NUCLEOTIDE SEQUENCE</scope>
</reference>
<dbReference type="PANTHER" id="PTHR13604:SF0">
    <property type="entry name" value="ABASIC SITE PROCESSING PROTEIN HMCES"/>
    <property type="match status" value="1"/>
</dbReference>
<sequence>MMKWSYSPSWAKEPMNLINARSETLSEKPSFREAKRCVIVADGWYEWEKEAESKTPYYHHLNGEVFHFAGLYNPEGCLIVTKEACSELYHIHGRMPVLVGDSEIRDWLGGENLFASPISNLIHTYPVSKHVNNPKNDDENCCMEMTSRRKE</sequence>
<dbReference type="Gene3D" id="3.90.1680.10">
    <property type="entry name" value="SOS response associated peptidase-like"/>
    <property type="match status" value="1"/>
</dbReference>
<evidence type="ECO:0000256" key="8">
    <source>
        <dbReference type="RuleBase" id="RU364100"/>
    </source>
</evidence>
<dbReference type="AlphaFoldDB" id="E0XYP2"/>
<comment type="similarity">
    <text evidence="1 8">Belongs to the SOS response-associated peptidase family.</text>
</comment>
<keyword evidence="6" id="KW-0238">DNA-binding</keyword>
<evidence type="ECO:0000256" key="4">
    <source>
        <dbReference type="ARBA" id="ARBA00022801"/>
    </source>
</evidence>
<dbReference type="GO" id="GO:0016829">
    <property type="term" value="F:lyase activity"/>
    <property type="evidence" value="ECO:0007669"/>
    <property type="project" value="UniProtKB-KW"/>
</dbReference>
<keyword evidence="5" id="KW-0190">Covalent protein-DNA linkage</keyword>
<dbReference type="GO" id="GO:0106300">
    <property type="term" value="P:protein-DNA covalent cross-linking repair"/>
    <property type="evidence" value="ECO:0007669"/>
    <property type="project" value="InterPro"/>
</dbReference>
<dbReference type="EMBL" id="GU474924">
    <property type="protein sequence ID" value="ADI19533.1"/>
    <property type="molecule type" value="Genomic_DNA"/>
</dbReference>
<evidence type="ECO:0000313" key="9">
    <source>
        <dbReference type="EMBL" id="ADI19533.1"/>
    </source>
</evidence>
<dbReference type="EC" id="3.4.-.-" evidence="8"/>
<organism evidence="9">
    <name type="scientific">uncultured Chloroflexi bacterium HF0770_09E03</name>
    <dbReference type="NCBI Taxonomy" id="710738"/>
    <lineage>
        <taxon>Bacteria</taxon>
        <taxon>Bacillati</taxon>
        <taxon>Chloroflexota</taxon>
        <taxon>environmental samples</taxon>
    </lineage>
</organism>
<accession>E0XYP2</accession>
<name>E0XYP2_9CHLR</name>
<dbReference type="PANTHER" id="PTHR13604">
    <property type="entry name" value="DC12-RELATED"/>
    <property type="match status" value="1"/>
</dbReference>
<keyword evidence="3" id="KW-0227">DNA damage</keyword>
<evidence type="ECO:0000256" key="1">
    <source>
        <dbReference type="ARBA" id="ARBA00008136"/>
    </source>
</evidence>
<evidence type="ECO:0000256" key="5">
    <source>
        <dbReference type="ARBA" id="ARBA00023124"/>
    </source>
</evidence>
<protein>
    <recommendedName>
        <fullName evidence="8">Abasic site processing protein</fullName>
        <ecNumber evidence="8">3.4.-.-</ecNumber>
    </recommendedName>
</protein>
<keyword evidence="2 8" id="KW-0645">Protease</keyword>
<keyword evidence="4 8" id="KW-0378">Hydrolase</keyword>
<dbReference type="InterPro" id="IPR003738">
    <property type="entry name" value="SRAP"/>
</dbReference>
<evidence type="ECO:0000256" key="3">
    <source>
        <dbReference type="ARBA" id="ARBA00022763"/>
    </source>
</evidence>
<dbReference type="GO" id="GO:0003697">
    <property type="term" value="F:single-stranded DNA binding"/>
    <property type="evidence" value="ECO:0007669"/>
    <property type="project" value="InterPro"/>
</dbReference>
<dbReference type="GO" id="GO:0008233">
    <property type="term" value="F:peptidase activity"/>
    <property type="evidence" value="ECO:0007669"/>
    <property type="project" value="UniProtKB-KW"/>
</dbReference>
<evidence type="ECO:0000256" key="2">
    <source>
        <dbReference type="ARBA" id="ARBA00022670"/>
    </source>
</evidence>
<evidence type="ECO:0000256" key="6">
    <source>
        <dbReference type="ARBA" id="ARBA00023125"/>
    </source>
</evidence>
<dbReference type="Pfam" id="PF02586">
    <property type="entry name" value="SRAP"/>
    <property type="match status" value="1"/>
</dbReference>
<dbReference type="SUPFAM" id="SSF143081">
    <property type="entry name" value="BB1717-like"/>
    <property type="match status" value="1"/>
</dbReference>
<keyword evidence="7" id="KW-0456">Lyase</keyword>
<proteinExistence type="inferred from homology"/>